<sequence>MGAELHKVQILNDKPVEGLIFFLSRQIKPTEARYWASQMEGLCLVWALEKLNYFLERCFFEVITDFPPVKSLLNMKTPNRHMLRWKIAIQEDRGNMTIFHKHGNINKNADGLSRWTRPNNVDNPSYVPE</sequence>
<evidence type="ECO:0000259" key="7">
    <source>
        <dbReference type="Pfam" id="PF17917"/>
    </source>
</evidence>
<dbReference type="GO" id="GO:0016787">
    <property type="term" value="F:hydrolase activity"/>
    <property type="evidence" value="ECO:0007669"/>
    <property type="project" value="UniProtKB-KW"/>
</dbReference>
<keyword evidence="6" id="KW-0695">RNA-directed DNA polymerase</keyword>
<proteinExistence type="predicted"/>
<dbReference type="EMBL" id="AVOT02058388">
    <property type="protein sequence ID" value="MBW0552286.1"/>
    <property type="molecule type" value="Genomic_DNA"/>
</dbReference>
<evidence type="ECO:0000256" key="5">
    <source>
        <dbReference type="ARBA" id="ARBA00022801"/>
    </source>
</evidence>
<dbReference type="Proteomes" id="UP000765509">
    <property type="component" value="Unassembled WGS sequence"/>
</dbReference>
<keyword evidence="5" id="KW-0378">Hydrolase</keyword>
<name>A0A9Q3IYM7_9BASI</name>
<reference evidence="8" key="1">
    <citation type="submission" date="2021-03" db="EMBL/GenBank/DDBJ databases">
        <title>Draft genome sequence of rust myrtle Austropuccinia psidii MF-1, a brazilian biotype.</title>
        <authorList>
            <person name="Quecine M.C."/>
            <person name="Pachon D.M.R."/>
            <person name="Bonatelli M.L."/>
            <person name="Correr F.H."/>
            <person name="Franceschini L.M."/>
            <person name="Leite T.F."/>
            <person name="Margarido G.R.A."/>
            <person name="Almeida C.A."/>
            <person name="Ferrarezi J.A."/>
            <person name="Labate C.A."/>
        </authorList>
    </citation>
    <scope>NUCLEOTIDE SEQUENCE</scope>
    <source>
        <strain evidence="8">MF-1</strain>
    </source>
</reference>
<evidence type="ECO:0000256" key="6">
    <source>
        <dbReference type="ARBA" id="ARBA00022918"/>
    </source>
</evidence>
<evidence type="ECO:0000256" key="1">
    <source>
        <dbReference type="ARBA" id="ARBA00022679"/>
    </source>
</evidence>
<dbReference type="Pfam" id="PF17917">
    <property type="entry name" value="RT_RNaseH"/>
    <property type="match status" value="1"/>
</dbReference>
<dbReference type="InterPro" id="IPR043502">
    <property type="entry name" value="DNA/RNA_pol_sf"/>
</dbReference>
<feature type="domain" description="Reverse transcriptase RNase H-like" evidence="7">
    <location>
        <begin position="14"/>
        <end position="91"/>
    </location>
</feature>
<keyword evidence="2" id="KW-0548">Nucleotidyltransferase</keyword>
<organism evidence="8 9">
    <name type="scientific">Austropuccinia psidii MF-1</name>
    <dbReference type="NCBI Taxonomy" id="1389203"/>
    <lineage>
        <taxon>Eukaryota</taxon>
        <taxon>Fungi</taxon>
        <taxon>Dikarya</taxon>
        <taxon>Basidiomycota</taxon>
        <taxon>Pucciniomycotina</taxon>
        <taxon>Pucciniomycetes</taxon>
        <taxon>Pucciniales</taxon>
        <taxon>Sphaerophragmiaceae</taxon>
        <taxon>Austropuccinia</taxon>
    </lineage>
</organism>
<evidence type="ECO:0000313" key="8">
    <source>
        <dbReference type="EMBL" id="MBW0552286.1"/>
    </source>
</evidence>
<comment type="caution">
    <text evidence="8">The sequence shown here is derived from an EMBL/GenBank/DDBJ whole genome shotgun (WGS) entry which is preliminary data.</text>
</comment>
<dbReference type="GO" id="GO:0004519">
    <property type="term" value="F:endonuclease activity"/>
    <property type="evidence" value="ECO:0007669"/>
    <property type="project" value="UniProtKB-KW"/>
</dbReference>
<evidence type="ECO:0000256" key="3">
    <source>
        <dbReference type="ARBA" id="ARBA00022722"/>
    </source>
</evidence>
<keyword evidence="9" id="KW-1185">Reference proteome</keyword>
<evidence type="ECO:0000313" key="9">
    <source>
        <dbReference type="Proteomes" id="UP000765509"/>
    </source>
</evidence>
<dbReference type="SUPFAM" id="SSF56672">
    <property type="entry name" value="DNA/RNA polymerases"/>
    <property type="match status" value="1"/>
</dbReference>
<dbReference type="InterPro" id="IPR041373">
    <property type="entry name" value="RT_RNaseH"/>
</dbReference>
<dbReference type="PANTHER" id="PTHR37984">
    <property type="entry name" value="PROTEIN CBG26694"/>
    <property type="match status" value="1"/>
</dbReference>
<keyword evidence="4" id="KW-0255">Endonuclease</keyword>
<keyword evidence="3" id="KW-0540">Nuclease</keyword>
<keyword evidence="1" id="KW-0808">Transferase</keyword>
<evidence type="ECO:0000256" key="2">
    <source>
        <dbReference type="ARBA" id="ARBA00022695"/>
    </source>
</evidence>
<accession>A0A9Q3IYM7</accession>
<dbReference type="AlphaFoldDB" id="A0A9Q3IYM7"/>
<evidence type="ECO:0000256" key="4">
    <source>
        <dbReference type="ARBA" id="ARBA00022759"/>
    </source>
</evidence>
<protein>
    <recommendedName>
        <fullName evidence="7">Reverse transcriptase RNase H-like domain-containing protein</fullName>
    </recommendedName>
</protein>
<gene>
    <name evidence="8" type="ORF">O181_092001</name>
</gene>
<dbReference type="GO" id="GO:0003964">
    <property type="term" value="F:RNA-directed DNA polymerase activity"/>
    <property type="evidence" value="ECO:0007669"/>
    <property type="project" value="UniProtKB-KW"/>
</dbReference>
<dbReference type="PANTHER" id="PTHR37984:SF5">
    <property type="entry name" value="PROTEIN NYNRIN-LIKE"/>
    <property type="match status" value="1"/>
</dbReference>
<dbReference type="InterPro" id="IPR050951">
    <property type="entry name" value="Retrovirus_Pol_polyprotein"/>
</dbReference>